<evidence type="ECO:0000313" key="2">
    <source>
        <dbReference type="EMBL" id="MEX5285878.1"/>
    </source>
</evidence>
<dbReference type="Proteomes" id="UP001559623">
    <property type="component" value="Unassembled WGS sequence"/>
</dbReference>
<comment type="caution">
    <text evidence="2">The sequence shown here is derived from an EMBL/GenBank/DDBJ whole genome shotgun (WGS) entry which is preliminary data.</text>
</comment>
<sequence>MAKLLEKAEAEAEHLEEEVVQMGKKAAQNKIRIVGVIASGLSICMYVSYIPQIIGNLSGHQGDWIQPSVAFINCTMWVGYGFFKKQRDWPLVLANLPGIVFGLTAAITARL</sequence>
<keyword evidence="1" id="KW-0812">Transmembrane</keyword>
<keyword evidence="1" id="KW-0472">Membrane</keyword>
<reference evidence="2 3" key="1">
    <citation type="submission" date="2023-04" db="EMBL/GenBank/DDBJ databases">
        <title>Genome Sequence of Selenomonas sputigena ATCC 33150.</title>
        <authorList>
            <person name="Miller D.P."/>
            <person name="Anvari S."/>
            <person name="Polson S.W."/>
            <person name="Macdonald M."/>
            <person name="Mcdowell J.V."/>
        </authorList>
    </citation>
    <scope>NUCLEOTIDE SEQUENCE [LARGE SCALE GENOMIC DNA]</scope>
    <source>
        <strain evidence="2 3">ATCC 33150</strain>
    </source>
</reference>
<evidence type="ECO:0008006" key="4">
    <source>
        <dbReference type="Google" id="ProtNLM"/>
    </source>
</evidence>
<dbReference type="Gene3D" id="1.20.1280.290">
    <property type="match status" value="1"/>
</dbReference>
<gene>
    <name evidence="2" type="ORF">QCO44_09590</name>
</gene>
<keyword evidence="3" id="KW-1185">Reference proteome</keyword>
<dbReference type="InterPro" id="IPR004316">
    <property type="entry name" value="SWEET_rpt"/>
</dbReference>
<evidence type="ECO:0000313" key="3">
    <source>
        <dbReference type="Proteomes" id="UP001559623"/>
    </source>
</evidence>
<name>A0ABV3X700_9FIRM</name>
<accession>A0ABV3X700</accession>
<dbReference type="EMBL" id="JARVLH010000006">
    <property type="protein sequence ID" value="MEX5285878.1"/>
    <property type="molecule type" value="Genomic_DNA"/>
</dbReference>
<protein>
    <recommendedName>
        <fullName evidence="4">Integral membrane protein</fullName>
    </recommendedName>
</protein>
<feature type="transmembrane region" description="Helical" evidence="1">
    <location>
        <begin position="31"/>
        <end position="52"/>
    </location>
</feature>
<evidence type="ECO:0000256" key="1">
    <source>
        <dbReference type="SAM" id="Phobius"/>
    </source>
</evidence>
<keyword evidence="1" id="KW-1133">Transmembrane helix</keyword>
<feature type="transmembrane region" description="Helical" evidence="1">
    <location>
        <begin position="64"/>
        <end position="83"/>
    </location>
</feature>
<dbReference type="RefSeq" id="WP_368847600.1">
    <property type="nucleotide sequence ID" value="NZ_CP194411.1"/>
</dbReference>
<dbReference type="Pfam" id="PF03083">
    <property type="entry name" value="MtN3_slv"/>
    <property type="match status" value="1"/>
</dbReference>
<organism evidence="2 3">
    <name type="scientific">Selenomonas sputigena</name>
    <dbReference type="NCBI Taxonomy" id="69823"/>
    <lineage>
        <taxon>Bacteria</taxon>
        <taxon>Bacillati</taxon>
        <taxon>Bacillota</taxon>
        <taxon>Negativicutes</taxon>
        <taxon>Selenomonadales</taxon>
        <taxon>Selenomonadaceae</taxon>
        <taxon>Selenomonas</taxon>
    </lineage>
</organism>
<proteinExistence type="predicted"/>
<feature type="transmembrane region" description="Helical" evidence="1">
    <location>
        <begin position="90"/>
        <end position="109"/>
    </location>
</feature>